<name>A0A1Y1Y1M1_9PLEO</name>
<dbReference type="AlphaFoldDB" id="A0A1Y1Y1M1"/>
<evidence type="ECO:0000313" key="3">
    <source>
        <dbReference type="Proteomes" id="UP000193144"/>
    </source>
</evidence>
<protein>
    <recommendedName>
        <fullName evidence="4">Phorbol-ester/DAG-type domain-containing protein</fullName>
    </recommendedName>
</protein>
<sequence length="76" mass="8580">MPPYLPLLTFVIFVAVILVPTSHRGNAYVPYPAAEPIPDAAWQCCGCRRRWLSRELRNVCVGCSHRYDVECCELVG</sequence>
<dbReference type="Proteomes" id="UP000193144">
    <property type="component" value="Unassembled WGS sequence"/>
</dbReference>
<accession>A0A1Y1Y1M1</accession>
<comment type="caution">
    <text evidence="2">The sequence shown here is derived from an EMBL/GenBank/DDBJ whole genome shotgun (WGS) entry which is preliminary data.</text>
</comment>
<dbReference type="EMBL" id="MCFA01000429">
    <property type="protein sequence ID" value="ORX91868.1"/>
    <property type="molecule type" value="Genomic_DNA"/>
</dbReference>
<feature type="chain" id="PRO_5012982777" description="Phorbol-ester/DAG-type domain-containing protein" evidence="1">
    <location>
        <begin position="28"/>
        <end position="76"/>
    </location>
</feature>
<evidence type="ECO:0008006" key="4">
    <source>
        <dbReference type="Google" id="ProtNLM"/>
    </source>
</evidence>
<reference evidence="2 3" key="1">
    <citation type="submission" date="2016-07" db="EMBL/GenBank/DDBJ databases">
        <title>Pervasive Adenine N6-methylation of Active Genes in Fungi.</title>
        <authorList>
            <consortium name="DOE Joint Genome Institute"/>
            <person name="Mondo S.J."/>
            <person name="Dannebaum R.O."/>
            <person name="Kuo R.C."/>
            <person name="Labutti K."/>
            <person name="Haridas S."/>
            <person name="Kuo A."/>
            <person name="Salamov A."/>
            <person name="Ahrendt S.R."/>
            <person name="Lipzen A."/>
            <person name="Sullivan W."/>
            <person name="Andreopoulos W.B."/>
            <person name="Clum A."/>
            <person name="Lindquist E."/>
            <person name="Daum C."/>
            <person name="Ramamoorthy G.K."/>
            <person name="Gryganskyi A."/>
            <person name="Culley D."/>
            <person name="Magnuson J.K."/>
            <person name="James T.Y."/>
            <person name="O'Malley M.A."/>
            <person name="Stajich J.E."/>
            <person name="Spatafora J.W."/>
            <person name="Visel A."/>
            <person name="Grigoriev I.V."/>
        </authorList>
    </citation>
    <scope>NUCLEOTIDE SEQUENCE [LARGE SCALE GENOMIC DNA]</scope>
    <source>
        <strain evidence="2 3">CBS 115471</strain>
    </source>
</reference>
<evidence type="ECO:0000256" key="1">
    <source>
        <dbReference type="SAM" id="SignalP"/>
    </source>
</evidence>
<evidence type="ECO:0000313" key="2">
    <source>
        <dbReference type="EMBL" id="ORX91868.1"/>
    </source>
</evidence>
<keyword evidence="1" id="KW-0732">Signal</keyword>
<organism evidence="2 3">
    <name type="scientific">Clohesyomyces aquaticus</name>
    <dbReference type="NCBI Taxonomy" id="1231657"/>
    <lineage>
        <taxon>Eukaryota</taxon>
        <taxon>Fungi</taxon>
        <taxon>Dikarya</taxon>
        <taxon>Ascomycota</taxon>
        <taxon>Pezizomycotina</taxon>
        <taxon>Dothideomycetes</taxon>
        <taxon>Pleosporomycetidae</taxon>
        <taxon>Pleosporales</taxon>
        <taxon>Lindgomycetaceae</taxon>
        <taxon>Clohesyomyces</taxon>
    </lineage>
</organism>
<proteinExistence type="predicted"/>
<feature type="signal peptide" evidence="1">
    <location>
        <begin position="1"/>
        <end position="27"/>
    </location>
</feature>
<gene>
    <name evidence="2" type="ORF">BCR34DRAFT_581323</name>
</gene>
<keyword evidence="3" id="KW-1185">Reference proteome</keyword>